<keyword evidence="4" id="KW-1185">Reference proteome</keyword>
<organism evidence="3 4">
    <name type="scientific">Eucalyptus globulus</name>
    <name type="common">Tasmanian blue gum</name>
    <dbReference type="NCBI Taxonomy" id="34317"/>
    <lineage>
        <taxon>Eukaryota</taxon>
        <taxon>Viridiplantae</taxon>
        <taxon>Streptophyta</taxon>
        <taxon>Embryophyta</taxon>
        <taxon>Tracheophyta</taxon>
        <taxon>Spermatophyta</taxon>
        <taxon>Magnoliopsida</taxon>
        <taxon>eudicotyledons</taxon>
        <taxon>Gunneridae</taxon>
        <taxon>Pentapetalae</taxon>
        <taxon>rosids</taxon>
        <taxon>malvids</taxon>
        <taxon>Myrtales</taxon>
        <taxon>Myrtaceae</taxon>
        <taxon>Myrtoideae</taxon>
        <taxon>Eucalypteae</taxon>
        <taxon>Eucalyptus</taxon>
    </lineage>
</organism>
<evidence type="ECO:0000313" key="3">
    <source>
        <dbReference type="EMBL" id="KAL3725426.1"/>
    </source>
</evidence>
<dbReference type="EMBL" id="JBJKBG010000008">
    <property type="protein sequence ID" value="KAL3725426.1"/>
    <property type="molecule type" value="Genomic_DNA"/>
</dbReference>
<gene>
    <name evidence="3" type="ORF">ACJRO7_030450</name>
</gene>
<dbReference type="PANTHER" id="PTHR47584">
    <property type="match status" value="1"/>
</dbReference>
<feature type="compositionally biased region" description="Acidic residues" evidence="1">
    <location>
        <begin position="160"/>
        <end position="173"/>
    </location>
</feature>
<dbReference type="Proteomes" id="UP001634007">
    <property type="component" value="Unassembled WGS sequence"/>
</dbReference>
<name>A0ABD3JME9_EUCGL</name>
<dbReference type="InterPro" id="IPR045026">
    <property type="entry name" value="LIMYB"/>
</dbReference>
<proteinExistence type="predicted"/>
<protein>
    <recommendedName>
        <fullName evidence="2">Myb/SANT-like domain-containing protein</fullName>
    </recommendedName>
</protein>
<feature type="compositionally biased region" description="Basic and acidic residues" evidence="1">
    <location>
        <begin position="192"/>
        <end position="202"/>
    </location>
</feature>
<evidence type="ECO:0000259" key="2">
    <source>
        <dbReference type="Pfam" id="PF12776"/>
    </source>
</evidence>
<comment type="caution">
    <text evidence="3">The sequence shown here is derived from an EMBL/GenBank/DDBJ whole genome shotgun (WGS) entry which is preliminary data.</text>
</comment>
<feature type="domain" description="Myb/SANT-like" evidence="2">
    <location>
        <begin position="11"/>
        <end position="104"/>
    </location>
</feature>
<feature type="region of interest" description="Disordered" evidence="1">
    <location>
        <begin position="160"/>
        <end position="212"/>
    </location>
</feature>
<dbReference type="Pfam" id="PF12776">
    <property type="entry name" value="Myb_DNA-bind_3"/>
    <property type="match status" value="1"/>
</dbReference>
<accession>A0ABD3JME9</accession>
<reference evidence="3 4" key="1">
    <citation type="submission" date="2024-11" db="EMBL/GenBank/DDBJ databases">
        <title>Chromosome-level genome assembly of Eucalyptus globulus Labill. provides insights into its genome evolution.</title>
        <authorList>
            <person name="Li X."/>
        </authorList>
    </citation>
    <scope>NUCLEOTIDE SEQUENCE [LARGE SCALE GENOMIC DNA]</scope>
    <source>
        <strain evidence="3">CL2024</strain>
        <tissue evidence="3">Fresh tender leaves</tissue>
    </source>
</reference>
<evidence type="ECO:0000313" key="4">
    <source>
        <dbReference type="Proteomes" id="UP001634007"/>
    </source>
</evidence>
<dbReference type="PANTHER" id="PTHR47584:SF19">
    <property type="entry name" value="L10-INTERACTING MYB DOMAIN-CONTAINING PROTEIN-LIKE"/>
    <property type="match status" value="1"/>
</dbReference>
<evidence type="ECO:0000256" key="1">
    <source>
        <dbReference type="SAM" id="MobiDB-lite"/>
    </source>
</evidence>
<dbReference type="InterPro" id="IPR024752">
    <property type="entry name" value="Myb/SANT-like_dom"/>
</dbReference>
<dbReference type="AlphaFoldDB" id="A0ABD3JME9"/>
<sequence length="302" mass="34034">MASQKEAFIAKWTESLTNLYVNLLVEEVKKGNRTSSTFNKAGWNSIRIEFNKRAELQYTQVQLKNKVNKLRKQYGSFKKLLSQSGFGWDNVNKKVVVDDPSIWELHIKDNIEWAKFKKDGFPQYPDLCIVFGDTYATGDYAGGSVEGFVMLDEVDIGGDDADNGVEDIGSEDVGEPHLDEGVFTSDKTPTPGHDKHRMDRTPNSKRRRRSESFGIASTCKALREMIQSRASQSVSGSINSQVTSPPTDPFSVYIVIDLLLAIPMLEPDLYNKAVERACVNPTWREAFIKTPADMRYGLLQYL</sequence>